<dbReference type="PANTHER" id="PTHR37810:SF5">
    <property type="entry name" value="IMMUNITY PROTEIN SDPI"/>
    <property type="match status" value="1"/>
</dbReference>
<dbReference type="Proteomes" id="UP000221020">
    <property type="component" value="Unassembled WGS sequence"/>
</dbReference>
<dbReference type="InterPro" id="IPR012867">
    <property type="entry name" value="DUF1648"/>
</dbReference>
<dbReference type="AlphaFoldDB" id="A0AA91ZV70"/>
<sequence>MVRYKYMMGIFFACLLFTLFLYPYLPNHIAVHWNQHGEPNEFARKQVVAVFIPCLIIFFHGLMHMISQYVYKFNRDDYFVVMRFKKNVTLFLVFIHMLVLFISLGIVIPFQMGLTIGISVFLFMISKGFKKSGKKEEEPIKLQKIRLFSQRIFQSMACIILISLFLKLEWGFYLLVSVICCGSISFMFCILYSYILENYET</sequence>
<evidence type="ECO:0000313" key="4">
    <source>
        <dbReference type="Proteomes" id="UP000221020"/>
    </source>
</evidence>
<evidence type="ECO:0000313" key="3">
    <source>
        <dbReference type="EMBL" id="PED84444.1"/>
    </source>
</evidence>
<gene>
    <name evidence="3" type="ORF">CON65_01300</name>
</gene>
<keyword evidence="1" id="KW-0812">Transmembrane</keyword>
<keyword evidence="1" id="KW-0472">Membrane</keyword>
<evidence type="ECO:0000259" key="2">
    <source>
        <dbReference type="Pfam" id="PF07853"/>
    </source>
</evidence>
<feature type="transmembrane region" description="Helical" evidence="1">
    <location>
        <begin position="46"/>
        <end position="71"/>
    </location>
</feature>
<accession>A0AA91ZV70</accession>
<dbReference type="PANTHER" id="PTHR37810">
    <property type="entry name" value="IMMUNITY PROTEIN SDPI"/>
    <property type="match status" value="1"/>
</dbReference>
<evidence type="ECO:0000256" key="1">
    <source>
        <dbReference type="SAM" id="Phobius"/>
    </source>
</evidence>
<feature type="domain" description="DUF1648" evidence="2">
    <location>
        <begin position="10"/>
        <end position="57"/>
    </location>
</feature>
<keyword evidence="1" id="KW-1133">Transmembrane helix</keyword>
<feature type="transmembrane region" description="Helical" evidence="1">
    <location>
        <begin position="6"/>
        <end position="25"/>
    </location>
</feature>
<feature type="transmembrane region" description="Helical" evidence="1">
    <location>
        <begin position="172"/>
        <end position="195"/>
    </location>
</feature>
<dbReference type="RefSeq" id="WP_097896065.1">
    <property type="nucleotide sequence ID" value="NZ_NVOR01000006.1"/>
</dbReference>
<dbReference type="EMBL" id="NVOR01000006">
    <property type="protein sequence ID" value="PED84444.1"/>
    <property type="molecule type" value="Genomic_DNA"/>
</dbReference>
<reference evidence="3 4" key="1">
    <citation type="submission" date="2017-09" db="EMBL/GenBank/DDBJ databases">
        <title>Large-scale bioinformatics analysis of Bacillus genomes uncovers conserved roles of natural products in bacterial physiology.</title>
        <authorList>
            <consortium name="Agbiome Team Llc"/>
            <person name="Bleich R.M."/>
            <person name="Grubbs K.J."/>
            <person name="Santa Maria K.C."/>
            <person name="Allen S.E."/>
            <person name="Farag S."/>
            <person name="Shank E.A."/>
            <person name="Bowers A."/>
        </authorList>
    </citation>
    <scope>NUCLEOTIDE SEQUENCE [LARGE SCALE GENOMIC DNA]</scope>
    <source>
        <strain evidence="3 4">AFS092012</strain>
    </source>
</reference>
<proteinExistence type="predicted"/>
<protein>
    <recommendedName>
        <fullName evidence="2">DUF1648 domain-containing protein</fullName>
    </recommendedName>
</protein>
<feature type="transmembrane region" description="Helical" evidence="1">
    <location>
        <begin position="91"/>
        <end position="124"/>
    </location>
</feature>
<name>A0AA91ZV70_9BACI</name>
<comment type="caution">
    <text evidence="3">The sequence shown here is derived from an EMBL/GenBank/DDBJ whole genome shotgun (WGS) entry which is preliminary data.</text>
</comment>
<organism evidence="3 4">
    <name type="scientific">Bacillus pseudomycoides</name>
    <dbReference type="NCBI Taxonomy" id="64104"/>
    <lineage>
        <taxon>Bacteria</taxon>
        <taxon>Bacillati</taxon>
        <taxon>Bacillota</taxon>
        <taxon>Bacilli</taxon>
        <taxon>Bacillales</taxon>
        <taxon>Bacillaceae</taxon>
        <taxon>Bacillus</taxon>
        <taxon>Bacillus cereus group</taxon>
    </lineage>
</organism>
<dbReference type="Pfam" id="PF07853">
    <property type="entry name" value="DUF1648"/>
    <property type="match status" value="1"/>
</dbReference>
<dbReference type="GO" id="GO:0009636">
    <property type="term" value="P:response to toxic substance"/>
    <property type="evidence" value="ECO:0007669"/>
    <property type="project" value="TreeGrafter"/>
</dbReference>